<feature type="domain" description="DUF6291" evidence="2">
    <location>
        <begin position="5"/>
        <end position="90"/>
    </location>
</feature>
<gene>
    <name evidence="3" type="ORF">GTC17262_18120</name>
</gene>
<dbReference type="EMBL" id="AP035789">
    <property type="protein sequence ID" value="BFO81621.1"/>
    <property type="molecule type" value="Genomic_DNA"/>
</dbReference>
<sequence>MMRNSFVFYRSFNEAMKELSETDQLVLYRAIVGYGLDGQEASFDSSYLRMAWKLIKPQLDVNWRRYENGCKGGAPVGSHNNPSGRRGNQPRTNQELTKNKRNDNDNDNDNGNVNVDNKESKPKKDELALSVSSSTQKFVQYNQWLQTNCPHLLKMEQMTEKELDTLLLNYESEDVFNTLRSMENYKDTAKKNRSVYRTLRNWLNRDNKKKGGMR</sequence>
<accession>A0AB33JN88</accession>
<dbReference type="InterPro" id="IPR046258">
    <property type="entry name" value="DUF6291"/>
</dbReference>
<dbReference type="Pfam" id="PF19808">
    <property type="entry name" value="DUF6291"/>
    <property type="match status" value="1"/>
</dbReference>
<evidence type="ECO:0000313" key="3">
    <source>
        <dbReference type="EMBL" id="BFO81621.1"/>
    </source>
</evidence>
<evidence type="ECO:0000259" key="2">
    <source>
        <dbReference type="Pfam" id="PF19808"/>
    </source>
</evidence>
<reference evidence="3" key="1">
    <citation type="submission" date="2024-07" db="EMBL/GenBank/DDBJ databases">
        <title>Complete genome sequence of Prevotella sp. YM-2024 GTC17262.</title>
        <authorList>
            <person name="Hayashi M."/>
            <person name="Muto Y."/>
            <person name="Tanaka K."/>
            <person name="Niwa H."/>
        </authorList>
    </citation>
    <scope>NUCLEOTIDE SEQUENCE</scope>
    <source>
        <strain evidence="3">GTC17262</strain>
    </source>
</reference>
<name>A0AB33JN88_9BACT</name>
<feature type="region of interest" description="Disordered" evidence="1">
    <location>
        <begin position="72"/>
        <end position="129"/>
    </location>
</feature>
<protein>
    <recommendedName>
        <fullName evidence="2">DUF6291 domain-containing protein</fullName>
    </recommendedName>
</protein>
<evidence type="ECO:0000256" key="1">
    <source>
        <dbReference type="SAM" id="MobiDB-lite"/>
    </source>
</evidence>
<dbReference type="AlphaFoldDB" id="A0AB33JN88"/>
<feature type="compositionally biased region" description="Basic and acidic residues" evidence="1">
    <location>
        <begin position="116"/>
        <end position="127"/>
    </location>
</feature>
<proteinExistence type="predicted"/>
<organism evidence="3">
    <name type="scientific">Prevotella sp. GTC17262</name>
    <dbReference type="NCBI Taxonomy" id="3236797"/>
    <lineage>
        <taxon>Bacteria</taxon>
        <taxon>Pseudomonadati</taxon>
        <taxon>Bacteroidota</taxon>
        <taxon>Bacteroidia</taxon>
        <taxon>Bacteroidales</taxon>
        <taxon>Prevotellaceae</taxon>
        <taxon>Prevotella</taxon>
    </lineage>
</organism>